<accession>A0A8X6N7E6</accession>
<feature type="domain" description="DUF985" evidence="1">
    <location>
        <begin position="164"/>
        <end position="300"/>
    </location>
</feature>
<comment type="caution">
    <text evidence="2">The sequence shown here is derived from an EMBL/GenBank/DDBJ whole genome shotgun (WGS) entry which is preliminary data.</text>
</comment>
<evidence type="ECO:0000313" key="2">
    <source>
        <dbReference type="EMBL" id="GFS97911.1"/>
    </source>
</evidence>
<evidence type="ECO:0000259" key="1">
    <source>
        <dbReference type="Pfam" id="PF06172"/>
    </source>
</evidence>
<dbReference type="EMBL" id="BMAW01006228">
    <property type="protein sequence ID" value="GFS97911.1"/>
    <property type="molecule type" value="Genomic_DNA"/>
</dbReference>
<dbReference type="InterPro" id="IPR014710">
    <property type="entry name" value="RmlC-like_jellyroll"/>
</dbReference>
<proteinExistence type="predicted"/>
<dbReference type="SUPFAM" id="SSF51182">
    <property type="entry name" value="RmlC-like cupins"/>
    <property type="match status" value="1"/>
</dbReference>
<dbReference type="InterPro" id="IPR009327">
    <property type="entry name" value="Cupin_DUF985"/>
</dbReference>
<protein>
    <recommendedName>
        <fullName evidence="1">DUF985 domain-containing protein</fullName>
    </recommendedName>
</protein>
<dbReference type="OrthoDB" id="6446105at2759"/>
<dbReference type="AlphaFoldDB" id="A0A8X6N7E6"/>
<dbReference type="Pfam" id="PF06172">
    <property type="entry name" value="Cupin_5"/>
    <property type="match status" value="1"/>
</dbReference>
<dbReference type="Gene3D" id="2.60.120.10">
    <property type="entry name" value="Jelly Rolls"/>
    <property type="match status" value="1"/>
</dbReference>
<keyword evidence="3" id="KW-1185">Reference proteome</keyword>
<evidence type="ECO:0000313" key="3">
    <source>
        <dbReference type="Proteomes" id="UP000887013"/>
    </source>
</evidence>
<reference evidence="2" key="1">
    <citation type="submission" date="2020-08" db="EMBL/GenBank/DDBJ databases">
        <title>Multicomponent nature underlies the extraordinary mechanical properties of spider dragline silk.</title>
        <authorList>
            <person name="Kono N."/>
            <person name="Nakamura H."/>
            <person name="Mori M."/>
            <person name="Yoshida Y."/>
            <person name="Ohtoshi R."/>
            <person name="Malay A.D."/>
            <person name="Moran D.A.P."/>
            <person name="Tomita M."/>
            <person name="Numata K."/>
            <person name="Arakawa K."/>
        </authorList>
    </citation>
    <scope>NUCLEOTIDE SEQUENCE</scope>
</reference>
<organism evidence="2 3">
    <name type="scientific">Nephila pilipes</name>
    <name type="common">Giant wood spider</name>
    <name type="synonym">Nephila maculata</name>
    <dbReference type="NCBI Taxonomy" id="299642"/>
    <lineage>
        <taxon>Eukaryota</taxon>
        <taxon>Metazoa</taxon>
        <taxon>Ecdysozoa</taxon>
        <taxon>Arthropoda</taxon>
        <taxon>Chelicerata</taxon>
        <taxon>Arachnida</taxon>
        <taxon>Araneae</taxon>
        <taxon>Araneomorphae</taxon>
        <taxon>Entelegynae</taxon>
        <taxon>Araneoidea</taxon>
        <taxon>Nephilidae</taxon>
        <taxon>Nephila</taxon>
    </lineage>
</organism>
<sequence length="366" mass="42147">MHFLNESKGVRIQGTISVEPCSMIIDTGVFIEFCEGTLKGIPTHSQRRNCWQNNCVTSSQDCMKWVPHPLPVFLSLLKNNLITTFQTNFKIKWLTKQLDDCIDVTQKTKIGDLINRLETVILDTKALFLTEEIGLTNWNNNKAYLKEVLSSLKQLSNQNLTKDDIISYLKLNPLNACTSEQGYFKEFARGVNQEGKIFTCIFYLLRDNEISYFHKLYNTKRPERSPTEKFIWLAGSPLSIFAIKGDQLTVEVIDDVNKETTNRSGTWFGALITKEYGNTTEALKDKFSLVICECIPAFTRNCYHDLTDEHKTAWYSLINIYQNSAKDKRELIEKLLLSKEKEKFIKTCLEQSVSSDIPHQESKQFS</sequence>
<dbReference type="Proteomes" id="UP000887013">
    <property type="component" value="Unassembled WGS sequence"/>
</dbReference>
<dbReference type="InterPro" id="IPR011051">
    <property type="entry name" value="RmlC_Cupin_sf"/>
</dbReference>
<name>A0A8X6N7E6_NEPPI</name>
<gene>
    <name evidence="2" type="ORF">NPIL_497881</name>
</gene>